<keyword evidence="10" id="KW-0460">Magnesium</keyword>
<dbReference type="InterPro" id="IPR004446">
    <property type="entry name" value="Heptose_bisP_phosphatase"/>
</dbReference>
<evidence type="ECO:0000313" key="14">
    <source>
        <dbReference type="Proteomes" id="UP000182200"/>
    </source>
</evidence>
<dbReference type="STRING" id="1633631.GCA_001442925_00025"/>
<accession>A0A0P1M112</accession>
<evidence type="ECO:0000256" key="10">
    <source>
        <dbReference type="PIRSR" id="PIRSR004682-4"/>
    </source>
</evidence>
<dbReference type="Proteomes" id="UP000182011">
    <property type="component" value="Unassembled WGS sequence"/>
</dbReference>
<dbReference type="Proteomes" id="UP000182200">
    <property type="component" value="Unassembled WGS sequence"/>
</dbReference>
<evidence type="ECO:0000313" key="11">
    <source>
        <dbReference type="EMBL" id="CUS83945.1"/>
    </source>
</evidence>
<evidence type="ECO:0000256" key="3">
    <source>
        <dbReference type="ARBA" id="ARBA00022723"/>
    </source>
</evidence>
<proteinExistence type="inferred from homology"/>
<dbReference type="Pfam" id="PF13242">
    <property type="entry name" value="Hydrolase_like"/>
    <property type="match status" value="1"/>
</dbReference>
<accession>A0A0S4MNG9</accession>
<organism evidence="12 13">
    <name type="scientific">Candidatus Kryptonium thompsonii</name>
    <dbReference type="NCBI Taxonomy" id="1633631"/>
    <lineage>
        <taxon>Bacteria</taxon>
        <taxon>Pseudomonadati</taxon>
        <taxon>Candidatus Kryptoniota</taxon>
        <taxon>Candidatus Kryptonium</taxon>
    </lineage>
</organism>
<dbReference type="EC" id="3.1.3.-" evidence="7"/>
<evidence type="ECO:0000256" key="2">
    <source>
        <dbReference type="ARBA" id="ARBA00022490"/>
    </source>
</evidence>
<dbReference type="GO" id="GO:0005975">
    <property type="term" value="P:carbohydrate metabolic process"/>
    <property type="evidence" value="ECO:0007669"/>
    <property type="project" value="InterPro"/>
</dbReference>
<dbReference type="GO" id="GO:0005737">
    <property type="term" value="C:cytoplasm"/>
    <property type="evidence" value="ECO:0007669"/>
    <property type="project" value="UniProtKB-SubCell"/>
</dbReference>
<feature type="site" description="Stabilizes the phosphoryl group" evidence="9">
    <location>
        <position position="56"/>
    </location>
</feature>
<feature type="site" description="Stabilizes the phosphoryl group" evidence="9">
    <location>
        <position position="101"/>
    </location>
</feature>
<comment type="subcellular location">
    <subcellularLocation>
        <location evidence="1 7">Cytoplasm</location>
    </subcellularLocation>
</comment>
<reference evidence="11 14" key="1">
    <citation type="submission" date="2015-11" db="EMBL/GenBank/DDBJ databases">
        <authorList>
            <person name="Varghese N."/>
        </authorList>
    </citation>
    <scope>NUCLEOTIDE SEQUENCE [LARGE SCALE GENOMIC DNA]</scope>
    <source>
        <strain evidence="11 14">JGI-8</strain>
    </source>
</reference>
<evidence type="ECO:0000313" key="12">
    <source>
        <dbReference type="EMBL" id="CUU00592.1"/>
    </source>
</evidence>
<dbReference type="InterPro" id="IPR023214">
    <property type="entry name" value="HAD_sf"/>
</dbReference>
<keyword evidence="5 7" id="KW-0119">Carbohydrate metabolism</keyword>
<accession>A0A0P1LWX9</accession>
<dbReference type="GO" id="GO:0046872">
    <property type="term" value="F:metal ion binding"/>
    <property type="evidence" value="ECO:0007669"/>
    <property type="project" value="UniProtKB-KW"/>
</dbReference>
<feature type="binding site" evidence="10">
    <location>
        <position position="90"/>
    </location>
    <ligand>
        <name>Zn(2+)</name>
        <dbReference type="ChEBI" id="CHEBI:29105"/>
    </ligand>
</feature>
<keyword evidence="10" id="KW-0862">Zinc</keyword>
<protein>
    <recommendedName>
        <fullName evidence="6 7">D,D-heptose 1,7-bisphosphate phosphatase</fullName>
        <ecNumber evidence="7">3.1.3.-</ecNumber>
    </recommendedName>
</protein>
<accession>A0A0P1MX78</accession>
<dbReference type="PIRSF" id="PIRSF004682">
    <property type="entry name" value="GmhB"/>
    <property type="match status" value="1"/>
</dbReference>
<evidence type="ECO:0000256" key="7">
    <source>
        <dbReference type="PIRNR" id="PIRNR004682"/>
    </source>
</evidence>
<dbReference type="EMBL" id="FAOP01000001">
    <property type="protein sequence ID" value="CUU00592.1"/>
    <property type="molecule type" value="Genomic_DNA"/>
</dbReference>
<keyword evidence="3 10" id="KW-0479">Metal-binding</keyword>
<evidence type="ECO:0000256" key="9">
    <source>
        <dbReference type="PIRSR" id="PIRSR004682-3"/>
    </source>
</evidence>
<gene>
    <name evidence="12" type="ORF">JGI4_00025</name>
    <name evidence="11" type="ORF">JGI8_00754</name>
</gene>
<accession>A0A0N7MNM3</accession>
<evidence type="ECO:0000256" key="6">
    <source>
        <dbReference type="ARBA" id="ARBA00031828"/>
    </source>
</evidence>
<evidence type="ECO:0000313" key="13">
    <source>
        <dbReference type="Proteomes" id="UP000182011"/>
    </source>
</evidence>
<keyword evidence="4 7" id="KW-0378">Hydrolase</keyword>
<evidence type="ECO:0000256" key="1">
    <source>
        <dbReference type="ARBA" id="ARBA00004496"/>
    </source>
</evidence>
<accession>A0A0P1LTX6</accession>
<dbReference type="GO" id="GO:0016791">
    <property type="term" value="F:phosphatase activity"/>
    <property type="evidence" value="ECO:0007669"/>
    <property type="project" value="InterPro"/>
</dbReference>
<evidence type="ECO:0000256" key="5">
    <source>
        <dbReference type="ARBA" id="ARBA00023277"/>
    </source>
</evidence>
<dbReference type="NCBIfam" id="TIGR01662">
    <property type="entry name" value="HAD-SF-IIIA"/>
    <property type="match status" value="1"/>
</dbReference>
<name>A0A0P1LRX1_9BACT</name>
<dbReference type="InterPro" id="IPR006543">
    <property type="entry name" value="Histidinol-phos"/>
</dbReference>
<feature type="binding site" evidence="10">
    <location>
        <position position="126"/>
    </location>
    <ligand>
        <name>Mg(2+)</name>
        <dbReference type="ChEBI" id="CHEBI:18420"/>
    </ligand>
</feature>
<accession>A0A0N7MYZ4</accession>
<dbReference type="AlphaFoldDB" id="A0A0P1LRX1"/>
<dbReference type="NCBIfam" id="TIGR01656">
    <property type="entry name" value="Histidinol-ppas"/>
    <property type="match status" value="1"/>
</dbReference>
<feature type="binding site" evidence="10">
    <location>
        <position position="8"/>
    </location>
    <ligand>
        <name>Mg(2+)</name>
        <dbReference type="ChEBI" id="CHEBI:18420"/>
    </ligand>
</feature>
<keyword evidence="2 7" id="KW-0963">Cytoplasm</keyword>
<dbReference type="EMBL" id="CZVI01000007">
    <property type="protein sequence ID" value="CUS83945.1"/>
    <property type="molecule type" value="Genomic_DNA"/>
</dbReference>
<feature type="binding site" evidence="10">
    <location>
        <position position="10"/>
    </location>
    <ligand>
        <name>Mg(2+)</name>
        <dbReference type="ChEBI" id="CHEBI:18420"/>
    </ligand>
</feature>
<dbReference type="RefSeq" id="WP_047134981.1">
    <property type="nucleotide sequence ID" value="NZ_CZVI01000007.1"/>
</dbReference>
<dbReference type="InterPro" id="IPR006549">
    <property type="entry name" value="HAD-SF_hydro_IIIA"/>
</dbReference>
<feature type="active site" description="Proton donor" evidence="8">
    <location>
        <position position="10"/>
    </location>
</feature>
<sequence length="183" mass="20897">MKKALFLDRDGILNKVVIRNGTVSSPWFLSEFEIMNEAIRVVEAAKALGYMTIVVTNQPDIERKKMNISELEKIHELLNRIFPLDAILVCTSCDNSDFRRKPNPGMLFEAAKRFKINLEDSFFLGDSEKDIIAGKRAGVKTILLQTDYNTNIHGIADYNINTLSEVINILMIHKVNKIKKRRS</sequence>
<feature type="active site" description="Nucleophile" evidence="8">
    <location>
        <position position="8"/>
    </location>
</feature>
<accession>A0A0P1MKT1</accession>
<accession>A0A0N7MRA2</accession>
<comment type="cofactor">
    <cofactor evidence="10">
        <name>Mg(2+)</name>
        <dbReference type="ChEBI" id="CHEBI:18420"/>
    </cofactor>
</comment>
<accession>A0A0P1LRX1</accession>
<comment type="cofactor">
    <cofactor evidence="10">
        <name>Zn(2+)</name>
        <dbReference type="ChEBI" id="CHEBI:29105"/>
    </cofactor>
</comment>
<evidence type="ECO:0000256" key="4">
    <source>
        <dbReference type="ARBA" id="ARBA00022801"/>
    </source>
</evidence>
<dbReference type="Gene3D" id="3.40.50.1000">
    <property type="entry name" value="HAD superfamily/HAD-like"/>
    <property type="match status" value="1"/>
</dbReference>
<dbReference type="PANTHER" id="PTHR42891">
    <property type="entry name" value="D-GLYCERO-BETA-D-MANNO-HEPTOSE-1,7-BISPHOSPHATE 7-PHOSPHATASE"/>
    <property type="match status" value="1"/>
</dbReference>
<reference evidence="12 13" key="2">
    <citation type="submission" date="2015-11" db="EMBL/GenBank/DDBJ databases">
        <authorList>
            <person name="Zhang Y."/>
            <person name="Guo Z."/>
        </authorList>
    </citation>
    <scope>NUCLEOTIDE SEQUENCE [LARGE SCALE GENOMIC DNA]</scope>
    <source>
        <strain evidence="12">JGI-4</strain>
    </source>
</reference>
<comment type="similarity">
    <text evidence="7">Belongs to the gmhB family.</text>
</comment>
<dbReference type="PANTHER" id="PTHR42891:SF1">
    <property type="entry name" value="D-GLYCERO-BETA-D-MANNO-HEPTOSE-1,7-BISPHOSPHATE 7-PHOSPHATASE"/>
    <property type="match status" value="1"/>
</dbReference>
<dbReference type="SUPFAM" id="SSF56784">
    <property type="entry name" value="HAD-like"/>
    <property type="match status" value="1"/>
</dbReference>
<keyword evidence="14" id="KW-1185">Reference proteome</keyword>
<feature type="site" description="Contributes to substrate recognition" evidence="9">
    <location>
        <position position="100"/>
    </location>
</feature>
<dbReference type="InterPro" id="IPR036412">
    <property type="entry name" value="HAD-like_sf"/>
</dbReference>
<evidence type="ECO:0000256" key="8">
    <source>
        <dbReference type="PIRSR" id="PIRSR004682-1"/>
    </source>
</evidence>